<comment type="caution">
    <text evidence="4">The sequence shown here is derived from an EMBL/GenBank/DDBJ whole genome shotgun (WGS) entry which is preliminary data.</text>
</comment>
<keyword evidence="5" id="KW-1185">Reference proteome</keyword>
<accession>A0ABD5RNR5</accession>
<organism evidence="4 5">
    <name type="scientific">Halomarina salina</name>
    <dbReference type="NCBI Taxonomy" id="1872699"/>
    <lineage>
        <taxon>Archaea</taxon>
        <taxon>Methanobacteriati</taxon>
        <taxon>Methanobacteriota</taxon>
        <taxon>Stenosarchaea group</taxon>
        <taxon>Halobacteria</taxon>
        <taxon>Halobacteriales</taxon>
        <taxon>Natronomonadaceae</taxon>
        <taxon>Halomarina</taxon>
    </lineage>
</organism>
<dbReference type="NCBIfam" id="TIGR02537">
    <property type="entry name" value="arch_flag_Nterm"/>
    <property type="match status" value="1"/>
</dbReference>
<dbReference type="Pfam" id="PF07790">
    <property type="entry name" value="Pilin_N"/>
    <property type="match status" value="1"/>
</dbReference>
<evidence type="ECO:0000256" key="1">
    <source>
        <dbReference type="SAM" id="MobiDB-lite"/>
    </source>
</evidence>
<dbReference type="EMBL" id="JBHSQH010000001">
    <property type="protein sequence ID" value="MFC5972061.1"/>
    <property type="molecule type" value="Genomic_DNA"/>
</dbReference>
<proteinExistence type="predicted"/>
<dbReference type="Proteomes" id="UP001596099">
    <property type="component" value="Unassembled WGS sequence"/>
</dbReference>
<dbReference type="PANTHER" id="PTHR38138">
    <property type="entry name" value="VNG6441H"/>
    <property type="match status" value="1"/>
</dbReference>
<keyword evidence="2" id="KW-0812">Transmembrane</keyword>
<name>A0ABD5RNR5_9EURY</name>
<dbReference type="PANTHER" id="PTHR38138:SF1">
    <property type="entry name" value="ARCHAEAL TYPE IV PILIN N-TERMINAL DOMAIN-CONTAINING PROTEIN"/>
    <property type="match status" value="1"/>
</dbReference>
<feature type="domain" description="Archaeal Type IV pilin N-terminal" evidence="3">
    <location>
        <begin position="14"/>
        <end position="105"/>
    </location>
</feature>
<feature type="region of interest" description="Disordered" evidence="1">
    <location>
        <begin position="59"/>
        <end position="79"/>
    </location>
</feature>
<reference evidence="4 5" key="1">
    <citation type="journal article" date="2019" name="Int. J. Syst. Evol. Microbiol.">
        <title>The Global Catalogue of Microorganisms (GCM) 10K type strain sequencing project: providing services to taxonomists for standard genome sequencing and annotation.</title>
        <authorList>
            <consortium name="The Broad Institute Genomics Platform"/>
            <consortium name="The Broad Institute Genome Sequencing Center for Infectious Disease"/>
            <person name="Wu L."/>
            <person name="Ma J."/>
        </authorList>
    </citation>
    <scope>NUCLEOTIDE SEQUENCE [LARGE SCALE GENOMIC DNA]</scope>
    <source>
        <strain evidence="4 5">CGMCC 1.12543</strain>
    </source>
</reference>
<feature type="transmembrane region" description="Helical" evidence="2">
    <location>
        <begin position="20"/>
        <end position="43"/>
    </location>
</feature>
<dbReference type="AlphaFoldDB" id="A0ABD5RNR5"/>
<gene>
    <name evidence="4" type="ORF">ACFPYI_12040</name>
</gene>
<dbReference type="InterPro" id="IPR012859">
    <property type="entry name" value="Pilin_N_archaeal"/>
</dbReference>
<keyword evidence="2" id="KW-1133">Transmembrane helix</keyword>
<evidence type="ECO:0000313" key="4">
    <source>
        <dbReference type="EMBL" id="MFC5972061.1"/>
    </source>
</evidence>
<evidence type="ECO:0000256" key="2">
    <source>
        <dbReference type="SAM" id="Phobius"/>
    </source>
</evidence>
<keyword evidence="2" id="KW-0472">Membrane</keyword>
<dbReference type="InterPro" id="IPR013373">
    <property type="entry name" value="Flagellin/pilin_N_arc"/>
</dbReference>
<feature type="compositionally biased region" description="Acidic residues" evidence="1">
    <location>
        <begin position="66"/>
        <end position="76"/>
    </location>
</feature>
<dbReference type="RefSeq" id="WP_247415048.1">
    <property type="nucleotide sequence ID" value="NZ_JALLGW010000001.1"/>
</dbReference>
<protein>
    <submittedName>
        <fullName evidence="4">Type IV pilin</fullName>
    </submittedName>
</protein>
<evidence type="ECO:0000313" key="5">
    <source>
        <dbReference type="Proteomes" id="UP001596099"/>
    </source>
</evidence>
<sequence>MIQKIIGQYKTEDRAVSPVIGVILMVAITVILAAVIASMTLGLGNSVGSTAPSVQMDANVDAGDGVYDDDDSDGTDDQSATITLEHKGGESLDSDRTEVVVEANGERWVLTGDGSSQLSVGDSSTLMMVSKLDTVPTPSEYSTELSPGGSWLGSASASVDANPIDSPSDVPEIASGDTVLIKVIDTGSDQIVYETEIDA</sequence>
<evidence type="ECO:0000259" key="3">
    <source>
        <dbReference type="Pfam" id="PF07790"/>
    </source>
</evidence>